<dbReference type="InterPro" id="IPR017096">
    <property type="entry name" value="BTB-kelch_protein"/>
</dbReference>
<dbReference type="Pfam" id="PF24681">
    <property type="entry name" value="Kelch_KLHDC2_KLHL20_DRC7"/>
    <property type="match status" value="2"/>
</dbReference>
<dbReference type="AlphaFoldDB" id="A0A814G367"/>
<dbReference type="Gene3D" id="3.30.710.10">
    <property type="entry name" value="Potassium Channel Kv1.1, Chain A"/>
    <property type="match status" value="1"/>
</dbReference>
<dbReference type="InterPro" id="IPR011043">
    <property type="entry name" value="Gal_Oxase/kelch_b-propeller"/>
</dbReference>
<feature type="domain" description="BTB" evidence="3">
    <location>
        <begin position="52"/>
        <end position="122"/>
    </location>
</feature>
<keyword evidence="1" id="KW-0880">Kelch repeat</keyword>
<name>A0A814G367_9BILA</name>
<gene>
    <name evidence="5" type="ORF">JXQ802_LOCUS13662</name>
    <name evidence="4" type="ORF">PYM288_LOCUS12062</name>
</gene>
<dbReference type="Pfam" id="PF00651">
    <property type="entry name" value="BTB"/>
    <property type="match status" value="1"/>
</dbReference>
<proteinExistence type="predicted"/>
<dbReference type="InterPro" id="IPR015915">
    <property type="entry name" value="Kelch-typ_b-propeller"/>
</dbReference>
<keyword evidence="6" id="KW-1185">Reference proteome</keyword>
<evidence type="ECO:0000313" key="5">
    <source>
        <dbReference type="EMBL" id="CAF0990778.1"/>
    </source>
</evidence>
<evidence type="ECO:0000256" key="2">
    <source>
        <dbReference type="ARBA" id="ARBA00022737"/>
    </source>
</evidence>
<organism evidence="5 6">
    <name type="scientific">Rotaria sordida</name>
    <dbReference type="NCBI Taxonomy" id="392033"/>
    <lineage>
        <taxon>Eukaryota</taxon>
        <taxon>Metazoa</taxon>
        <taxon>Spiralia</taxon>
        <taxon>Gnathifera</taxon>
        <taxon>Rotifera</taxon>
        <taxon>Eurotatoria</taxon>
        <taxon>Bdelloidea</taxon>
        <taxon>Philodinida</taxon>
        <taxon>Philodinidae</taxon>
        <taxon>Rotaria</taxon>
    </lineage>
</organism>
<dbReference type="Gene3D" id="1.25.40.420">
    <property type="match status" value="1"/>
</dbReference>
<dbReference type="InterPro" id="IPR006652">
    <property type="entry name" value="Kelch_1"/>
</dbReference>
<dbReference type="PROSITE" id="PS50097">
    <property type="entry name" value="BTB"/>
    <property type="match status" value="1"/>
</dbReference>
<dbReference type="SMART" id="SM00612">
    <property type="entry name" value="Kelch"/>
    <property type="match status" value="6"/>
</dbReference>
<dbReference type="Proteomes" id="UP000663854">
    <property type="component" value="Unassembled WGS sequence"/>
</dbReference>
<dbReference type="PIRSF" id="PIRSF037037">
    <property type="entry name" value="Kelch-like_protein_gigaxonin"/>
    <property type="match status" value="1"/>
</dbReference>
<evidence type="ECO:0000256" key="1">
    <source>
        <dbReference type="ARBA" id="ARBA00022441"/>
    </source>
</evidence>
<dbReference type="EMBL" id="CAJNOH010000217">
    <property type="protein sequence ID" value="CAF0949778.1"/>
    <property type="molecule type" value="Genomic_DNA"/>
</dbReference>
<reference evidence="5" key="1">
    <citation type="submission" date="2021-02" db="EMBL/GenBank/DDBJ databases">
        <authorList>
            <person name="Nowell W R."/>
        </authorList>
    </citation>
    <scope>NUCLEOTIDE SEQUENCE</scope>
</reference>
<dbReference type="Gene3D" id="2.120.10.80">
    <property type="entry name" value="Kelch-type beta propeller"/>
    <property type="match status" value="2"/>
</dbReference>
<evidence type="ECO:0000313" key="6">
    <source>
        <dbReference type="Proteomes" id="UP000663870"/>
    </source>
</evidence>
<evidence type="ECO:0000259" key="3">
    <source>
        <dbReference type="PROSITE" id="PS50097"/>
    </source>
</evidence>
<dbReference type="PANTHER" id="PTHR24412:SF489">
    <property type="entry name" value="RING FINGER DOMAIN AND KELCH REPEAT-CONTAINING PROTEIN DDB_G0271372"/>
    <property type="match status" value="1"/>
</dbReference>
<keyword evidence="2" id="KW-0677">Repeat</keyword>
<dbReference type="EMBL" id="CAJNOL010000296">
    <property type="protein sequence ID" value="CAF0990778.1"/>
    <property type="molecule type" value="Genomic_DNA"/>
</dbReference>
<evidence type="ECO:0000313" key="4">
    <source>
        <dbReference type="EMBL" id="CAF0949778.1"/>
    </source>
</evidence>
<dbReference type="SUPFAM" id="SSF50965">
    <property type="entry name" value="Galactose oxidase, central domain"/>
    <property type="match status" value="1"/>
</dbReference>
<dbReference type="InterPro" id="IPR000210">
    <property type="entry name" value="BTB/POZ_dom"/>
</dbReference>
<sequence length="704" mass="79721">MSEITDSRVVIEPVENIDNETIQLNLKCENINIHGIQILKCLDAMRKERQLCDVILTVEGHELFGHRALLSCHSNYFRELFLNDEIDSLKKKQIYYQIDGLEYTALKLIIKFIYQGSFQLTSDMVSKVYLTAHQLGVETIFKACSNYLIEQLNENNCLSTRLMAIDDDLRTKATECIQNNFFAVLETREFHALPSIKTELITGSTLLNTNIMCDLILNWISQQIHKDNSTLHELGEYMHLLYLNDDKTLHDCYDMDEKNIYFSDIIKDYQSYRVAKRTFSISSTSGSLDENSIFATPNLKLINDNLISNVTNNLQTFETKLIHIDQSTEYSYIAIAIIQGKMLSVTIHMSPSSLSTPTISENDPLTHTNSTDANIYLANLFSPILTSDKDIPLASLSTARCGFGITSTNNTIFVVGGYDRGDCLDTIEQFNPIEGKWTLLSIPMTSRRGRVSAAVVNNKIYVCGGSNGQQELNTGEYFDLQTMDKWSPIKDLTTPVTHGATCSDDSYVYLIGGCEGDKCKNDCYRYDPKNNQWTTLSSMTCERSQAAAVYFNGKIYVFGGYRSNRCLTSCEILTLSTNQWSIGPTMRENRRGCGAVLYENKIFIIGGSNGITSLASIEIYDPITNEWITNINRIPNELNIPRVGVGITVCNENLYVVGGFDGRNFLKTIEVYDKNNQRWKLSNNNNNNNKFEKIHHQNLNDMKI</sequence>
<dbReference type="Proteomes" id="UP000663870">
    <property type="component" value="Unassembled WGS sequence"/>
</dbReference>
<protein>
    <recommendedName>
        <fullName evidence="3">BTB domain-containing protein</fullName>
    </recommendedName>
</protein>
<dbReference type="PANTHER" id="PTHR24412">
    <property type="entry name" value="KELCH PROTEIN"/>
    <property type="match status" value="1"/>
</dbReference>
<dbReference type="SUPFAM" id="SSF54695">
    <property type="entry name" value="POZ domain"/>
    <property type="match status" value="1"/>
</dbReference>
<accession>A0A814G367</accession>
<dbReference type="InterPro" id="IPR011333">
    <property type="entry name" value="SKP1/BTB/POZ_sf"/>
</dbReference>
<dbReference type="SMART" id="SM00225">
    <property type="entry name" value="BTB"/>
    <property type="match status" value="1"/>
</dbReference>
<comment type="caution">
    <text evidence="5">The sequence shown here is derived from an EMBL/GenBank/DDBJ whole genome shotgun (WGS) entry which is preliminary data.</text>
</comment>